<keyword evidence="2" id="KW-0934">Plastid</keyword>
<reference evidence="2" key="1">
    <citation type="journal article" date="2018" name="Am. J. Bot.">
        <title>Organellar phylogenomics inform systematics in the green algal family Hydrodictyaceae (Chlorophyceae) and provide clues to the complex evolutionary history of plastid genomes in the green algal tree of life.</title>
        <authorList>
            <person name="McManus H.A."/>
            <person name="Fucikova K."/>
            <person name="Lewis P.O."/>
            <person name="Lewis L.A."/>
            <person name="Karol K.G."/>
        </authorList>
    </citation>
    <scope>NUCLEOTIDE SEQUENCE</scope>
</reference>
<protein>
    <submittedName>
        <fullName evidence="2">Putative HNH homing endonuclease</fullName>
    </submittedName>
</protein>
<keyword evidence="2" id="KW-0540">Nuclease</keyword>
<geneLocation type="chloroplast" evidence="2"/>
<feature type="region of interest" description="Disordered" evidence="1">
    <location>
        <begin position="153"/>
        <end position="176"/>
    </location>
</feature>
<keyword evidence="2" id="KW-0150">Chloroplast</keyword>
<evidence type="ECO:0000313" key="2">
    <source>
        <dbReference type="EMBL" id="AWI68513.1"/>
    </source>
</evidence>
<dbReference type="AlphaFoldDB" id="A0A2U8GIQ4"/>
<evidence type="ECO:0000256" key="1">
    <source>
        <dbReference type="SAM" id="MobiDB-lite"/>
    </source>
</evidence>
<dbReference type="GO" id="GO:0004519">
    <property type="term" value="F:endonuclease activity"/>
    <property type="evidence" value="ECO:0007669"/>
    <property type="project" value="UniProtKB-KW"/>
</dbReference>
<name>A0A2U8GIQ4_PEDDU</name>
<gene>
    <name evidence="2" type="primary">psbA</name>
</gene>
<dbReference type="EMBL" id="MF276981">
    <property type="protein sequence ID" value="AWI68513.1"/>
    <property type="molecule type" value="Genomic_DNA"/>
</dbReference>
<organism evidence="2">
    <name type="scientific">Pediastrum duplex</name>
    <name type="common">Green alga</name>
    <dbReference type="NCBI Taxonomy" id="3105"/>
    <lineage>
        <taxon>Eukaryota</taxon>
        <taxon>Viridiplantae</taxon>
        <taxon>Chlorophyta</taxon>
        <taxon>core chlorophytes</taxon>
        <taxon>Chlorophyceae</taxon>
        <taxon>CS clade</taxon>
        <taxon>Sphaeropleales</taxon>
        <taxon>Hydrodictyaceae</taxon>
        <taxon>Pediastrum</taxon>
    </lineage>
</organism>
<sequence length="245" mass="28361">MMSEIIDAIMQRNTEKSLPFSDWINNVSNQYLDFIQDRKEARKKESGNVDEKLYSHHIVPRFHYKKYGLENETLDLEENTVFLTFEEHIHAHALRFLVYKEYGDAVAVNRMSGLQEEGFLAMQQAGGQAVNVKLKAEKRCMHSIDFQREMAQRSIAKPDAKETRSKGGKLGARKAHQNKTVRIEDRFEWSYKGTPLLCTFNFDNAGDIVRELYKVKQTKLSRISSLIKGSRKTGYGWSCKKITDN</sequence>
<keyword evidence="2" id="KW-0378">Hydrolase</keyword>
<keyword evidence="2" id="KW-0255">Endonuclease</keyword>
<feature type="compositionally biased region" description="Basic and acidic residues" evidence="1">
    <location>
        <begin position="153"/>
        <end position="165"/>
    </location>
</feature>
<accession>A0A2U8GIQ4</accession>
<proteinExistence type="predicted"/>